<dbReference type="FunFam" id="2.40.50.100:FF:000003">
    <property type="entry name" value="Acetyl-CoA carboxylase biotin carboxyl carrier protein"/>
    <property type="match status" value="1"/>
</dbReference>
<organism evidence="7 8">
    <name type="scientific">Rotaria magnacalcarata</name>
    <dbReference type="NCBI Taxonomy" id="392030"/>
    <lineage>
        <taxon>Eukaryota</taxon>
        <taxon>Metazoa</taxon>
        <taxon>Spiralia</taxon>
        <taxon>Gnathifera</taxon>
        <taxon>Rotifera</taxon>
        <taxon>Eurotatoria</taxon>
        <taxon>Bdelloidea</taxon>
        <taxon>Philodinida</taxon>
        <taxon>Philodinidae</taxon>
        <taxon>Rotaria</taxon>
    </lineage>
</organism>
<dbReference type="Proteomes" id="UP000663866">
    <property type="component" value="Unassembled WGS sequence"/>
</dbReference>
<dbReference type="CDD" id="cd06850">
    <property type="entry name" value="biotinyl_domain"/>
    <property type="match status" value="1"/>
</dbReference>
<accession>A0A819KRQ2</accession>
<dbReference type="InterPro" id="IPR011053">
    <property type="entry name" value="Single_hybrid_motif"/>
</dbReference>
<sequence length="286" mass="32708">MIEKRMQICLLILFFFLNLTLGGQYERRLLKTLFVKQQHNPFERPAKSDSASVSVDLRFSLLNLIEFNTQNKILTASFWMTQSWNDYSMTWKSKDYGNISELRVPSKNIWLPDIVLYNSIDSNDDNDMKRNVVISHDGKVFAITISSFVFYWIHTFASSNLDHGHSIRLESILQQQQTTKLIPVHSSALHNEVKYECCQEIYQSIVLTIEIRRKFNNLSTGAPMPGQVLDIKAKLGDMIKKGDTVAVLSAMKMETVVKSSGEGKVKQVLVKIGQQIQGDDLIIELE</sequence>
<evidence type="ECO:0000313" key="7">
    <source>
        <dbReference type="EMBL" id="CAF3949414.1"/>
    </source>
</evidence>
<keyword evidence="3" id="KW-0472">Membrane</keyword>
<dbReference type="Gene3D" id="2.70.170.10">
    <property type="entry name" value="Neurotransmitter-gated ion-channel ligand-binding domain"/>
    <property type="match status" value="1"/>
</dbReference>
<dbReference type="EMBL" id="CAJOBG010001676">
    <property type="protein sequence ID" value="CAF3949414.1"/>
    <property type="molecule type" value="Genomic_DNA"/>
</dbReference>
<dbReference type="InterPro" id="IPR036734">
    <property type="entry name" value="Neur_chan_lig-bd_sf"/>
</dbReference>
<dbReference type="Pfam" id="PF00364">
    <property type="entry name" value="Biotin_lipoyl"/>
    <property type="match status" value="1"/>
</dbReference>
<dbReference type="SUPFAM" id="SSF51230">
    <property type="entry name" value="Single hybrid motif"/>
    <property type="match status" value="1"/>
</dbReference>
<dbReference type="PROSITE" id="PS50968">
    <property type="entry name" value="BIOTINYL_LIPOYL"/>
    <property type="match status" value="1"/>
</dbReference>
<dbReference type="InterPro" id="IPR002394">
    <property type="entry name" value="Nicotinic_acetylcholine_rcpt"/>
</dbReference>
<dbReference type="AlphaFoldDB" id="A0A819KRQ2"/>
<evidence type="ECO:0000256" key="3">
    <source>
        <dbReference type="ARBA" id="ARBA00023136"/>
    </source>
</evidence>
<comment type="subcellular location">
    <subcellularLocation>
        <location evidence="1">Membrane</location>
        <topology evidence="1">Multi-pass membrane protein</topology>
    </subcellularLocation>
</comment>
<feature type="chain" id="PRO_5032532349" description="Lipoyl-binding domain-containing protein" evidence="5">
    <location>
        <begin position="23"/>
        <end position="286"/>
    </location>
</feature>
<dbReference type="InterPro" id="IPR006202">
    <property type="entry name" value="Neur_chan_lig-bd"/>
</dbReference>
<reference evidence="7" key="1">
    <citation type="submission" date="2021-02" db="EMBL/GenBank/DDBJ databases">
        <authorList>
            <person name="Nowell W R."/>
        </authorList>
    </citation>
    <scope>NUCLEOTIDE SEQUENCE</scope>
</reference>
<dbReference type="InterPro" id="IPR001882">
    <property type="entry name" value="Biotin_BS"/>
</dbReference>
<name>A0A819KRQ2_9BILA</name>
<dbReference type="PRINTS" id="PR00254">
    <property type="entry name" value="NICOTINICR"/>
</dbReference>
<proteinExistence type="predicted"/>
<evidence type="ECO:0000256" key="2">
    <source>
        <dbReference type="ARBA" id="ARBA00022692"/>
    </source>
</evidence>
<keyword evidence="5" id="KW-0732">Signal</keyword>
<evidence type="ECO:0000313" key="8">
    <source>
        <dbReference type="Proteomes" id="UP000663866"/>
    </source>
</evidence>
<protein>
    <recommendedName>
        <fullName evidence="6">Lipoyl-binding domain-containing protein</fullName>
    </recommendedName>
</protein>
<evidence type="ECO:0000259" key="6">
    <source>
        <dbReference type="PROSITE" id="PS50968"/>
    </source>
</evidence>
<dbReference type="PANTHER" id="PTHR45266">
    <property type="entry name" value="OXALOACETATE DECARBOXYLASE ALPHA CHAIN"/>
    <property type="match status" value="1"/>
</dbReference>
<keyword evidence="2" id="KW-0812">Transmembrane</keyword>
<gene>
    <name evidence="7" type="ORF">OVN521_LOCUS12153</name>
</gene>
<dbReference type="SUPFAM" id="SSF63712">
    <property type="entry name" value="Nicotinic receptor ligand binding domain-like"/>
    <property type="match status" value="1"/>
</dbReference>
<evidence type="ECO:0000256" key="1">
    <source>
        <dbReference type="ARBA" id="ARBA00004141"/>
    </source>
</evidence>
<dbReference type="GO" id="GO:0045211">
    <property type="term" value="C:postsynaptic membrane"/>
    <property type="evidence" value="ECO:0007669"/>
    <property type="project" value="InterPro"/>
</dbReference>
<dbReference type="PANTHER" id="PTHR45266:SF3">
    <property type="entry name" value="OXALOACETATE DECARBOXYLASE ALPHA CHAIN"/>
    <property type="match status" value="1"/>
</dbReference>
<dbReference type="PROSITE" id="PS00188">
    <property type="entry name" value="BIOTIN"/>
    <property type="match status" value="1"/>
</dbReference>
<feature type="signal peptide" evidence="5">
    <location>
        <begin position="1"/>
        <end position="22"/>
    </location>
</feature>
<keyword evidence="8" id="KW-1185">Reference proteome</keyword>
<evidence type="ECO:0000256" key="5">
    <source>
        <dbReference type="SAM" id="SignalP"/>
    </source>
</evidence>
<feature type="domain" description="Lipoyl-binding" evidence="6">
    <location>
        <begin position="206"/>
        <end position="286"/>
    </location>
</feature>
<dbReference type="InterPro" id="IPR050709">
    <property type="entry name" value="Biotin_Carboxyl_Carrier/Decarb"/>
</dbReference>
<evidence type="ECO:0000256" key="4">
    <source>
        <dbReference type="ARBA" id="ARBA00023267"/>
    </source>
</evidence>
<dbReference type="InterPro" id="IPR000089">
    <property type="entry name" value="Biotin_lipoyl"/>
</dbReference>
<keyword evidence="4" id="KW-0092">Biotin</keyword>
<dbReference type="Gene3D" id="2.40.50.100">
    <property type="match status" value="1"/>
</dbReference>
<dbReference type="GO" id="GO:0022848">
    <property type="term" value="F:acetylcholine-gated monoatomic cation-selective channel activity"/>
    <property type="evidence" value="ECO:0007669"/>
    <property type="project" value="InterPro"/>
</dbReference>
<comment type="caution">
    <text evidence="7">The sequence shown here is derived from an EMBL/GenBank/DDBJ whole genome shotgun (WGS) entry which is preliminary data.</text>
</comment>
<dbReference type="Pfam" id="PF02931">
    <property type="entry name" value="Neur_chan_LBD"/>
    <property type="match status" value="1"/>
</dbReference>